<dbReference type="KEGG" id="eff:skT53_21850"/>
<gene>
    <name evidence="1" type="ORF">skT53_21850</name>
</gene>
<keyword evidence="2" id="KW-1185">Reference proteome</keyword>
<organism evidence="1 2">
    <name type="scientific">Effusibacillus dendaii</name>
    <dbReference type="NCBI Taxonomy" id="2743772"/>
    <lineage>
        <taxon>Bacteria</taxon>
        <taxon>Bacillati</taxon>
        <taxon>Bacillota</taxon>
        <taxon>Bacilli</taxon>
        <taxon>Bacillales</taxon>
        <taxon>Alicyclobacillaceae</taxon>
        <taxon>Effusibacillus</taxon>
    </lineage>
</organism>
<sequence length="80" mass="9060">MAISKLDYCLNNLQTCGTSHLYNTVEKEFPHIEQRRWGCLSNCSECMKKPFVLINDSEILAGEDPNDLLAQLRAKMTTPA</sequence>
<dbReference type="RefSeq" id="WP_200756939.1">
    <property type="nucleotide sequence ID" value="NZ_AP023366.1"/>
</dbReference>
<name>A0A7I8DF66_9BACL</name>
<evidence type="ECO:0000313" key="2">
    <source>
        <dbReference type="Proteomes" id="UP000593802"/>
    </source>
</evidence>
<dbReference type="EMBL" id="AP023366">
    <property type="protein sequence ID" value="BCJ87200.1"/>
    <property type="molecule type" value="Genomic_DNA"/>
</dbReference>
<evidence type="ECO:0000313" key="1">
    <source>
        <dbReference type="EMBL" id="BCJ87200.1"/>
    </source>
</evidence>
<reference evidence="1 2" key="1">
    <citation type="submission" date="2020-08" db="EMBL/GenBank/DDBJ databases">
        <title>Complete Genome Sequence of Effusibacillus dendaii Strain skT53, Isolated from Farmland soil.</title>
        <authorList>
            <person name="Konishi T."/>
            <person name="Kawasaki H."/>
        </authorList>
    </citation>
    <scope>NUCLEOTIDE SEQUENCE [LARGE SCALE GENOMIC DNA]</scope>
    <source>
        <strain evidence="2">skT53</strain>
    </source>
</reference>
<evidence type="ECO:0008006" key="3">
    <source>
        <dbReference type="Google" id="ProtNLM"/>
    </source>
</evidence>
<dbReference type="Pfam" id="PF07293">
    <property type="entry name" value="DUF1450"/>
    <property type="match status" value="1"/>
</dbReference>
<dbReference type="InterPro" id="IPR009910">
    <property type="entry name" value="DUF1450"/>
</dbReference>
<dbReference type="Proteomes" id="UP000593802">
    <property type="component" value="Chromosome"/>
</dbReference>
<accession>A0A7I8DF66</accession>
<protein>
    <recommendedName>
        <fullName evidence="3">DUF1450 domain-containing protein</fullName>
    </recommendedName>
</protein>
<dbReference type="AlphaFoldDB" id="A0A7I8DF66"/>
<proteinExistence type="predicted"/>